<accession>A0A5U6MBF6</accession>
<dbReference type="EMBL" id="AAGQTM010000015">
    <property type="protein sequence ID" value="EBQ9795655.1"/>
    <property type="molecule type" value="Genomic_DNA"/>
</dbReference>
<comment type="caution">
    <text evidence="1">The sequence shown here is derived from an EMBL/GenBank/DDBJ whole genome shotgun (WGS) entry which is preliminary data.</text>
</comment>
<organism evidence="1">
    <name type="scientific">Salmonella enterica subsp. enterica serovar Kottbus</name>
    <dbReference type="NCBI Taxonomy" id="224727"/>
    <lineage>
        <taxon>Bacteria</taxon>
        <taxon>Pseudomonadati</taxon>
        <taxon>Pseudomonadota</taxon>
        <taxon>Gammaproteobacteria</taxon>
        <taxon>Enterobacterales</taxon>
        <taxon>Enterobacteriaceae</taxon>
        <taxon>Salmonella</taxon>
    </lineage>
</organism>
<protein>
    <submittedName>
        <fullName evidence="1">Uncharacterized protein</fullName>
    </submittedName>
</protein>
<evidence type="ECO:0000313" key="1">
    <source>
        <dbReference type="EMBL" id="EBQ9795655.1"/>
    </source>
</evidence>
<proteinExistence type="predicted"/>
<gene>
    <name evidence="1" type="ORF">DM035_16000</name>
</gene>
<reference evidence="1" key="1">
    <citation type="submission" date="2018-06" db="EMBL/GenBank/DDBJ databases">
        <authorList>
            <person name="Ashton P.M."/>
            <person name="Dallman T."/>
            <person name="Nair S."/>
            <person name="De Pinna E."/>
            <person name="Peters T."/>
            <person name="Grant K."/>
        </authorList>
    </citation>
    <scope>NUCLEOTIDE SEQUENCE</scope>
    <source>
        <strain evidence="1">430336</strain>
    </source>
</reference>
<name>A0A5U6MBF6_SALET</name>
<dbReference type="AlphaFoldDB" id="A0A5U6MBF6"/>
<sequence length="123" mass="14251">MLRRNSHVQTKLGDMPSLNNCVRLTYGHRTPLNHFNYRETRELASNKHRLGSVVPTNNVESGEDNQPSLRGEVQRLCGSLRPAQNLRITFSYLQNTLVILDIVNYESFVVLNLHRRIQGHFMH</sequence>